<sequence>MQKLAKREAQIMQALWKLERGFVKDIIELLPDPKPHYNSVSTMVKLLKDKGFVGFEKQGNAYCFFPIVSKEEYQSKAVGDVVEGFFDGSPLKLVNFFAKEQKLSEADVERLLKMIKNQKK</sequence>
<evidence type="ECO:0000256" key="2">
    <source>
        <dbReference type="ARBA" id="ARBA00023015"/>
    </source>
</evidence>
<dbReference type="STRING" id="478744.SAMN05444359_117103"/>
<name>A0A1H9JJF0_9BACT</name>
<dbReference type="AlphaFoldDB" id="A0A1H9JJF0"/>
<evidence type="ECO:0000256" key="4">
    <source>
        <dbReference type="ARBA" id="ARBA00023163"/>
    </source>
</evidence>
<evidence type="ECO:0000313" key="6">
    <source>
        <dbReference type="Proteomes" id="UP000199021"/>
    </source>
</evidence>
<comment type="similarity">
    <text evidence="1">Belongs to the BlaI transcriptional regulatory family.</text>
</comment>
<gene>
    <name evidence="5" type="ORF">SAMN05444359_117103</name>
</gene>
<dbReference type="SUPFAM" id="SSF46785">
    <property type="entry name" value="Winged helix' DNA-binding domain"/>
    <property type="match status" value="1"/>
</dbReference>
<evidence type="ECO:0000256" key="3">
    <source>
        <dbReference type="ARBA" id="ARBA00023125"/>
    </source>
</evidence>
<organism evidence="5 6">
    <name type="scientific">Neolewinella agarilytica</name>
    <dbReference type="NCBI Taxonomy" id="478744"/>
    <lineage>
        <taxon>Bacteria</taxon>
        <taxon>Pseudomonadati</taxon>
        <taxon>Bacteroidota</taxon>
        <taxon>Saprospiria</taxon>
        <taxon>Saprospirales</taxon>
        <taxon>Lewinellaceae</taxon>
        <taxon>Neolewinella</taxon>
    </lineage>
</organism>
<dbReference type="InterPro" id="IPR036388">
    <property type="entry name" value="WH-like_DNA-bd_sf"/>
</dbReference>
<dbReference type="InterPro" id="IPR005650">
    <property type="entry name" value="BlaI_family"/>
</dbReference>
<dbReference type="InParanoid" id="A0A1H9JJF0"/>
<keyword evidence="6" id="KW-1185">Reference proteome</keyword>
<dbReference type="PIRSF" id="PIRSF019455">
    <property type="entry name" value="CopR_AtkY"/>
    <property type="match status" value="1"/>
</dbReference>
<dbReference type="EMBL" id="FOFB01000017">
    <property type="protein sequence ID" value="SEQ87002.1"/>
    <property type="molecule type" value="Genomic_DNA"/>
</dbReference>
<keyword evidence="2" id="KW-0805">Transcription regulation</keyword>
<evidence type="ECO:0000313" key="5">
    <source>
        <dbReference type="EMBL" id="SEQ87002.1"/>
    </source>
</evidence>
<accession>A0A1H9JJF0</accession>
<dbReference type="RefSeq" id="WP_090170159.1">
    <property type="nucleotide sequence ID" value="NZ_FOFB01000017.1"/>
</dbReference>
<keyword evidence="3" id="KW-0238">DNA-binding</keyword>
<dbReference type="Gene3D" id="1.10.10.10">
    <property type="entry name" value="Winged helix-like DNA-binding domain superfamily/Winged helix DNA-binding domain"/>
    <property type="match status" value="1"/>
</dbReference>
<dbReference type="Gene3D" id="1.10.4040.10">
    <property type="entry name" value="Penicillinase repressor domain"/>
    <property type="match status" value="1"/>
</dbReference>
<protein>
    <submittedName>
        <fullName evidence="5">Predicted transcriptional regulator</fullName>
    </submittedName>
</protein>
<dbReference type="InterPro" id="IPR036390">
    <property type="entry name" value="WH_DNA-bd_sf"/>
</dbReference>
<dbReference type="GO" id="GO:0045892">
    <property type="term" value="P:negative regulation of DNA-templated transcription"/>
    <property type="evidence" value="ECO:0007669"/>
    <property type="project" value="InterPro"/>
</dbReference>
<dbReference type="Pfam" id="PF03965">
    <property type="entry name" value="Penicillinase_R"/>
    <property type="match status" value="1"/>
</dbReference>
<evidence type="ECO:0000256" key="1">
    <source>
        <dbReference type="ARBA" id="ARBA00011046"/>
    </source>
</evidence>
<dbReference type="OrthoDB" id="1098508at2"/>
<dbReference type="GO" id="GO:0003677">
    <property type="term" value="F:DNA binding"/>
    <property type="evidence" value="ECO:0007669"/>
    <property type="project" value="UniProtKB-KW"/>
</dbReference>
<reference evidence="6" key="1">
    <citation type="submission" date="2016-10" db="EMBL/GenBank/DDBJ databases">
        <authorList>
            <person name="Varghese N."/>
            <person name="Submissions S."/>
        </authorList>
    </citation>
    <scope>NUCLEOTIDE SEQUENCE [LARGE SCALE GENOMIC DNA]</scope>
    <source>
        <strain evidence="6">DSM 24740</strain>
    </source>
</reference>
<dbReference type="Proteomes" id="UP000199021">
    <property type="component" value="Unassembled WGS sequence"/>
</dbReference>
<keyword evidence="4" id="KW-0804">Transcription</keyword>
<proteinExistence type="inferred from homology"/>